<accession>W9R3E1</accession>
<feature type="region of interest" description="Disordered" evidence="2">
    <location>
        <begin position="1003"/>
        <end position="1030"/>
    </location>
</feature>
<feature type="domain" description="Disease resistance protein At4g27190-like leucine-rich repeats" evidence="3">
    <location>
        <begin position="674"/>
        <end position="777"/>
    </location>
</feature>
<reference evidence="5" key="1">
    <citation type="submission" date="2013-01" db="EMBL/GenBank/DDBJ databases">
        <title>Draft Genome Sequence of a Mulberry Tree, Morus notabilis C.K. Schneid.</title>
        <authorList>
            <person name="He N."/>
            <person name="Zhao S."/>
        </authorList>
    </citation>
    <scope>NUCLEOTIDE SEQUENCE</scope>
</reference>
<dbReference type="InterPro" id="IPR050905">
    <property type="entry name" value="Plant_NBS-LRR"/>
</dbReference>
<evidence type="ECO:0000259" key="3">
    <source>
        <dbReference type="Pfam" id="PF23247"/>
    </source>
</evidence>
<evidence type="ECO:0000313" key="5">
    <source>
        <dbReference type="Proteomes" id="UP000030645"/>
    </source>
</evidence>
<dbReference type="PANTHER" id="PTHR33463">
    <property type="entry name" value="NB-ARC DOMAIN-CONTAINING PROTEIN-RELATED"/>
    <property type="match status" value="1"/>
</dbReference>
<dbReference type="Gene3D" id="3.80.10.10">
    <property type="entry name" value="Ribonuclease Inhibitor"/>
    <property type="match status" value="5"/>
</dbReference>
<dbReference type="EMBL" id="KE344107">
    <property type="protein sequence ID" value="EXB53704.1"/>
    <property type="molecule type" value="Genomic_DNA"/>
</dbReference>
<evidence type="ECO:0000313" key="4">
    <source>
        <dbReference type="EMBL" id="EXB53704.1"/>
    </source>
</evidence>
<name>W9R3E1_9ROSA</name>
<feature type="domain" description="Disease resistance protein At4g27190-like leucine-rich repeats" evidence="3">
    <location>
        <begin position="267"/>
        <end position="390"/>
    </location>
</feature>
<keyword evidence="5" id="KW-1185">Reference proteome</keyword>
<evidence type="ECO:0000256" key="2">
    <source>
        <dbReference type="SAM" id="MobiDB-lite"/>
    </source>
</evidence>
<feature type="domain" description="Disease resistance protein At4g27190-like leucine-rich repeats" evidence="3">
    <location>
        <begin position="106"/>
        <end position="224"/>
    </location>
</feature>
<feature type="domain" description="Disease resistance protein At4g27190-like leucine-rich repeats" evidence="3">
    <location>
        <begin position="824"/>
        <end position="929"/>
    </location>
</feature>
<protein>
    <recommendedName>
        <fullName evidence="3">Disease resistance protein At4g27190-like leucine-rich repeats domain-containing protein</fullName>
    </recommendedName>
</protein>
<proteinExistence type="predicted"/>
<dbReference type="SUPFAM" id="SSF52058">
    <property type="entry name" value="L domain-like"/>
    <property type="match status" value="1"/>
</dbReference>
<dbReference type="eggNOG" id="KOG4658">
    <property type="taxonomic scope" value="Eukaryota"/>
</dbReference>
<dbReference type="InterPro" id="IPR032675">
    <property type="entry name" value="LRR_dom_sf"/>
</dbReference>
<organism evidence="4 5">
    <name type="scientific">Morus notabilis</name>
    <dbReference type="NCBI Taxonomy" id="981085"/>
    <lineage>
        <taxon>Eukaryota</taxon>
        <taxon>Viridiplantae</taxon>
        <taxon>Streptophyta</taxon>
        <taxon>Embryophyta</taxon>
        <taxon>Tracheophyta</taxon>
        <taxon>Spermatophyta</taxon>
        <taxon>Magnoliopsida</taxon>
        <taxon>eudicotyledons</taxon>
        <taxon>Gunneridae</taxon>
        <taxon>Pentapetalae</taxon>
        <taxon>rosids</taxon>
        <taxon>fabids</taxon>
        <taxon>Rosales</taxon>
        <taxon>Moraceae</taxon>
        <taxon>Moreae</taxon>
        <taxon>Morus</taxon>
    </lineage>
</organism>
<feature type="compositionally biased region" description="Acidic residues" evidence="2">
    <location>
        <begin position="1010"/>
        <end position="1024"/>
    </location>
</feature>
<dbReference type="PANTHER" id="PTHR33463:SF167">
    <property type="entry name" value="PUTATIVE-RELATED"/>
    <property type="match status" value="1"/>
</dbReference>
<dbReference type="AlphaFoldDB" id="W9R3E1"/>
<sequence>MKMTLELEWAVEGDSERSNACLAELKNLAQLKTLRLDIPYAHILPKDVFSDKLEIYEISIGCNGLPYILLDFRYEKVYSLMLKLKFKERSRLLEDHCLLRLMNRSEVLFLDELEGLEDNVVPDFNTNGFPQLKHLNFENNGTIKYIVDMTRHIPSRSVFQRLESLTLESMKKLEKICHGKLTTETFHKLQVIKVSRCHNLKDLFSLSTAMCLSQLQTIEVSCCKMIEEVVLDDLQGANNEIFFPQFFSLRLFQAPKLSYFYSSLKASTSTLPLINKKLLPSPNLRNLKEVCVQDCGSLKYLFSSSVDANFEQLNRLEIRDCETMEEIISVDQRMSKLLFPNLRSLCLSQLPKVTRFSTGTYIELPLLNELEIYKCPELATFLYTSTSTKMSTDTELRGKSKLNLCTGAKLALFGDKVAFPSLESIRIKRLDCLKSIWHGQPIADSFCKLELVEVWYCDSLLKVFPSNYMLRRFHNLRRFYIRPWKSLDEENSHPREVFQNLEDLLVWRRDSLKNVVPSSVSFPNLTSLSVSRCHGMINLFSFSVARSLERLQKISIDECQMMTEIVSNDGGPAGAESLEIIFNQLEVMELYRLPSLSSFYSGISSMRFPRLRKVVVVECPNMQNFCCMASMSLVGELPLMQPLESSHSCIAFHGLEILFVRRCDSLTNLIPFSMCFQNVTILRIAACNGMVSLLSCSTARYLSRLQTLSIIKCQRMQEVISSEWCDSDTGEIVFEQLETLALHKLPRLSSFHSGKFTVRFPKLKTVVVMQCPEVKSLRNVASPTIGDEIPLTHSFENFHLCEVFQKLETLDVGMCAKLMILAPPSISFSNLTRLRVSICSGMVYLLSFSTARSLARLKSMSISECQMMTQVIANEGDDLDGACEITFKQLEMLELHSLPSLTSFHLGDCVMGFPKLKRLIVTQCPELKSFSCGAIVPKLDKIITRINDRYIRAQNFWNIKGYFEDLEQARPIQELWKDDFHSSMQELWEINLGIAIQQLFREEDPKLEDPGEDPDNDFEEEEGFDNFSVF</sequence>
<dbReference type="Proteomes" id="UP000030645">
    <property type="component" value="Unassembled WGS sequence"/>
</dbReference>
<gene>
    <name evidence="4" type="ORF">L484_008988</name>
</gene>
<dbReference type="SUPFAM" id="SSF52047">
    <property type="entry name" value="RNI-like"/>
    <property type="match status" value="1"/>
</dbReference>
<dbReference type="InterPro" id="IPR057135">
    <property type="entry name" value="At4g27190-like_LRR"/>
</dbReference>
<feature type="domain" description="Disease resistance protein At4g27190-like leucine-rich repeats" evidence="3">
    <location>
        <begin position="423"/>
        <end position="560"/>
    </location>
</feature>
<evidence type="ECO:0000256" key="1">
    <source>
        <dbReference type="ARBA" id="ARBA00022821"/>
    </source>
</evidence>
<dbReference type="Pfam" id="PF23247">
    <property type="entry name" value="LRR_RPS2"/>
    <property type="match status" value="5"/>
</dbReference>
<keyword evidence="1" id="KW-0611">Plant defense</keyword>